<protein>
    <submittedName>
        <fullName evidence="1">Uncharacterized protein</fullName>
    </submittedName>
</protein>
<keyword evidence="3" id="KW-1185">Reference proteome</keyword>
<dbReference type="Proteomes" id="UP000044377">
    <property type="component" value="Unassembled WGS sequence"/>
</dbReference>
<dbReference type="KEGG" id="bgj:AWC36_14690"/>
<dbReference type="Proteomes" id="UP000285972">
    <property type="component" value="Unassembled WGS sequence"/>
</dbReference>
<reference evidence="2 4" key="3">
    <citation type="submission" date="2016-09" db="EMBL/GenBank/DDBJ databases">
        <authorList>
            <person name="Doonan J."/>
            <person name="Pachebat J.A."/>
            <person name="Golyshin P.N."/>
            <person name="Denman S."/>
            <person name="Mcdonald J.E."/>
        </authorList>
    </citation>
    <scope>NUCLEOTIDE SEQUENCE [LARGE SCALE GENOMIC DNA]</scope>
    <source>
        <strain evidence="2 4">FRB141</strain>
    </source>
</reference>
<evidence type="ECO:0000313" key="4">
    <source>
        <dbReference type="Proteomes" id="UP000285972"/>
    </source>
</evidence>
<evidence type="ECO:0000313" key="3">
    <source>
        <dbReference type="Proteomes" id="UP000044377"/>
    </source>
</evidence>
<evidence type="ECO:0000313" key="1">
    <source>
        <dbReference type="EMBL" id="CPR14318.1"/>
    </source>
</evidence>
<dbReference type="EMBL" id="CGIG01000001">
    <property type="protein sequence ID" value="CPR14318.1"/>
    <property type="molecule type" value="Genomic_DNA"/>
</dbReference>
<dbReference type="EMBL" id="MJLX01000005">
    <property type="protein sequence ID" value="RLM28568.1"/>
    <property type="molecule type" value="Genomic_DNA"/>
</dbReference>
<reference evidence="3" key="2">
    <citation type="submission" date="2015-01" db="EMBL/GenBank/DDBJ databases">
        <authorList>
            <person name="Paterson Steve"/>
        </authorList>
    </citation>
    <scope>NUCLEOTIDE SEQUENCE [LARGE SCALE GENOMIC DNA]</scope>
    <source>
        <strain evidence="3">OBR1</strain>
    </source>
</reference>
<sequence length="64" mass="7012">METGILLNKKITIGIVGLVYKPFTSISDRSNRQSDGVKDDAVMYTDYPCVFSIDNQINLNNGAG</sequence>
<name>A0A0G4JR00_9GAMM</name>
<organism evidence="1 3">
    <name type="scientific">Brenneria goodwinii</name>
    <dbReference type="NCBI Taxonomy" id="1109412"/>
    <lineage>
        <taxon>Bacteria</taxon>
        <taxon>Pseudomonadati</taxon>
        <taxon>Pseudomonadota</taxon>
        <taxon>Gammaproteobacteria</taxon>
        <taxon>Enterobacterales</taxon>
        <taxon>Pectobacteriaceae</taxon>
        <taxon>Brenneria</taxon>
    </lineage>
</organism>
<proteinExistence type="predicted"/>
<gene>
    <name evidence="2" type="ORF">BIY26_03135</name>
    <name evidence="1" type="ORF">BN1221_00725</name>
</gene>
<reference evidence="1" key="1">
    <citation type="submission" date="2015-01" db="EMBL/GenBank/DDBJ databases">
        <authorList>
            <person name="Xiang T."/>
            <person name="Song Y."/>
            <person name="Huang L."/>
            <person name="Wang B."/>
            <person name="Wu P."/>
        </authorList>
    </citation>
    <scope>NUCLEOTIDE SEQUENCE [LARGE SCALE GENOMIC DNA]</scope>
    <source>
        <strain evidence="1">OBR1</strain>
    </source>
</reference>
<evidence type="ECO:0000313" key="2">
    <source>
        <dbReference type="EMBL" id="RLM28568.1"/>
    </source>
</evidence>
<accession>A0A0G4JR00</accession>
<dbReference type="AlphaFoldDB" id="A0A0G4JR00"/>